<keyword evidence="2" id="KW-1185">Reference proteome</keyword>
<organism evidence="1 2">
    <name type="scientific">Tetracentron sinense</name>
    <name type="common">Spur-leaf</name>
    <dbReference type="NCBI Taxonomy" id="13715"/>
    <lineage>
        <taxon>Eukaryota</taxon>
        <taxon>Viridiplantae</taxon>
        <taxon>Streptophyta</taxon>
        <taxon>Embryophyta</taxon>
        <taxon>Tracheophyta</taxon>
        <taxon>Spermatophyta</taxon>
        <taxon>Magnoliopsida</taxon>
        <taxon>Trochodendrales</taxon>
        <taxon>Trochodendraceae</taxon>
        <taxon>Tetracentron</taxon>
    </lineage>
</organism>
<dbReference type="AlphaFoldDB" id="A0A835DMI9"/>
<gene>
    <name evidence="1" type="ORF">HHK36_010345</name>
</gene>
<dbReference type="OrthoDB" id="1890947at2759"/>
<dbReference type="Proteomes" id="UP000655225">
    <property type="component" value="Unassembled WGS sequence"/>
</dbReference>
<evidence type="ECO:0000313" key="2">
    <source>
        <dbReference type="Proteomes" id="UP000655225"/>
    </source>
</evidence>
<evidence type="ECO:0008006" key="3">
    <source>
        <dbReference type="Google" id="ProtNLM"/>
    </source>
</evidence>
<evidence type="ECO:0000313" key="1">
    <source>
        <dbReference type="EMBL" id="KAF8405439.1"/>
    </source>
</evidence>
<dbReference type="EMBL" id="JABCRI010000006">
    <property type="protein sequence ID" value="KAF8405439.1"/>
    <property type="molecule type" value="Genomic_DNA"/>
</dbReference>
<protein>
    <recommendedName>
        <fullName evidence="3">Transcription factor MYC/MYB N-terminal domain-containing protein</fullName>
    </recommendedName>
</protein>
<comment type="caution">
    <text evidence="1">The sequence shown here is derived from an EMBL/GenBank/DDBJ whole genome shotgun (WGS) entry which is preliminary data.</text>
</comment>
<name>A0A835DMI9_TETSI</name>
<proteinExistence type="predicted"/>
<sequence length="161" mass="18396">MERRRPLLGFKSWNYCVFWKLNDDQRFIGSIYCCCGGAETTQKAGEELHFVVSLVLPCSDFLFQHPRTKPCDLLSHLSSSMPSDSRIHMFENAQMIEFVMAQCNNSWEHESIMVRSSMNTSFMKQASKLGQELEGSSIADGPVNFNEIQLKTFALKNNNNL</sequence>
<reference evidence="1 2" key="1">
    <citation type="submission" date="2020-04" db="EMBL/GenBank/DDBJ databases">
        <title>Plant Genome Project.</title>
        <authorList>
            <person name="Zhang R.-G."/>
        </authorList>
    </citation>
    <scope>NUCLEOTIDE SEQUENCE [LARGE SCALE GENOMIC DNA]</scope>
    <source>
        <strain evidence="1">YNK0</strain>
        <tissue evidence="1">Leaf</tissue>
    </source>
</reference>
<accession>A0A835DMI9</accession>